<dbReference type="InterPro" id="IPR016024">
    <property type="entry name" value="ARM-type_fold"/>
</dbReference>
<organism evidence="4 5">
    <name type="scientific">Botryobasidium botryosum (strain FD-172 SS1)</name>
    <dbReference type="NCBI Taxonomy" id="930990"/>
    <lineage>
        <taxon>Eukaryota</taxon>
        <taxon>Fungi</taxon>
        <taxon>Dikarya</taxon>
        <taxon>Basidiomycota</taxon>
        <taxon>Agaricomycotina</taxon>
        <taxon>Agaricomycetes</taxon>
        <taxon>Cantharellales</taxon>
        <taxon>Botryobasidiaceae</taxon>
        <taxon>Botryobasidium</taxon>
    </lineage>
</organism>
<protein>
    <recommendedName>
        <fullName evidence="6">MIF4G domain-containing protein</fullName>
    </recommendedName>
</protein>
<dbReference type="SUPFAM" id="SSF48371">
    <property type="entry name" value="ARM repeat"/>
    <property type="match status" value="3"/>
</dbReference>
<dbReference type="Proteomes" id="UP000027195">
    <property type="component" value="Unassembled WGS sequence"/>
</dbReference>
<dbReference type="GO" id="GO:0006406">
    <property type="term" value="P:mRNA export from nucleus"/>
    <property type="evidence" value="ECO:0007669"/>
    <property type="project" value="InterPro"/>
</dbReference>
<dbReference type="GO" id="GO:0005846">
    <property type="term" value="C:nuclear cap binding complex"/>
    <property type="evidence" value="ECO:0007669"/>
    <property type="project" value="InterPro"/>
</dbReference>
<evidence type="ECO:0000313" key="4">
    <source>
        <dbReference type="EMBL" id="KDQ07778.1"/>
    </source>
</evidence>
<name>A0A067LWN8_BOTB1</name>
<accession>A0A067LWN8</accession>
<dbReference type="EMBL" id="KL198101">
    <property type="protein sequence ID" value="KDQ07778.1"/>
    <property type="molecule type" value="Genomic_DNA"/>
</dbReference>
<dbReference type="GO" id="GO:0003729">
    <property type="term" value="F:mRNA binding"/>
    <property type="evidence" value="ECO:0007669"/>
    <property type="project" value="TreeGrafter"/>
</dbReference>
<dbReference type="GO" id="GO:0000184">
    <property type="term" value="P:nuclear-transcribed mRNA catabolic process, nonsense-mediated decay"/>
    <property type="evidence" value="ECO:0007669"/>
    <property type="project" value="TreeGrafter"/>
</dbReference>
<dbReference type="Gene3D" id="1.25.40.180">
    <property type="match status" value="3"/>
</dbReference>
<proteinExistence type="predicted"/>
<dbReference type="HOGENOM" id="CLU_004991_0_0_1"/>
<reference evidence="5" key="1">
    <citation type="journal article" date="2014" name="Proc. Natl. Acad. Sci. U.S.A.">
        <title>Extensive sampling of basidiomycete genomes demonstrates inadequacy of the white-rot/brown-rot paradigm for wood decay fungi.</title>
        <authorList>
            <person name="Riley R."/>
            <person name="Salamov A.A."/>
            <person name="Brown D.W."/>
            <person name="Nagy L.G."/>
            <person name="Floudas D."/>
            <person name="Held B.W."/>
            <person name="Levasseur A."/>
            <person name="Lombard V."/>
            <person name="Morin E."/>
            <person name="Otillar R."/>
            <person name="Lindquist E.A."/>
            <person name="Sun H."/>
            <person name="LaButti K.M."/>
            <person name="Schmutz J."/>
            <person name="Jabbour D."/>
            <person name="Luo H."/>
            <person name="Baker S.E."/>
            <person name="Pisabarro A.G."/>
            <person name="Walton J.D."/>
            <person name="Blanchette R.A."/>
            <person name="Henrissat B."/>
            <person name="Martin F."/>
            <person name="Cullen D."/>
            <person name="Hibbett D.S."/>
            <person name="Grigoriev I.V."/>
        </authorList>
    </citation>
    <scope>NUCLEOTIDE SEQUENCE [LARGE SCALE GENOMIC DNA]</scope>
    <source>
        <strain evidence="5">FD-172 SS1</strain>
    </source>
</reference>
<evidence type="ECO:0008006" key="6">
    <source>
        <dbReference type="Google" id="ProtNLM"/>
    </source>
</evidence>
<dbReference type="InterPro" id="IPR027159">
    <property type="entry name" value="CBP80"/>
</dbReference>
<evidence type="ECO:0000259" key="3">
    <source>
        <dbReference type="Pfam" id="PF09090"/>
    </source>
</evidence>
<evidence type="ECO:0000313" key="5">
    <source>
        <dbReference type="Proteomes" id="UP000027195"/>
    </source>
</evidence>
<sequence length="861" mass="95634">MSRGNYDHDRRREAIPESGEQRLRSAIIKIGEDPEFHPTHELPRVAKYLRTNLPASAPAISEGFRIGVTEQPYKIPYYSSLLALLFAPEDPAPDAQDGPSTSSEHVARVVLDDFFKGFQAFLDRLAWRELRLCIHFFSHLVLLQTVSATSMLALLQSFAAVLDEPGVSFYRAQQAALCVGEGLIRAGSVLYDAHREEITELLASISSLSESYTTLKALTRPVTLYHDPAHASGSDELLDSLLAVLSELQAASFPLVSCIPRSHEHFPQTTTSPFDLPAVLVPPEVVEIDGEEAAAADPEKSSIKTDMPSSYLRLFHDESTPSLSTPAGFVLRSAFSDVIGIFEVNRKECARILLEMPRWVENGTFKGKTGVSPPEGADPPNEDANETGWILENTIVETLLSTLLLLPAPPHKPVYYFSLVTELCKASPQTVGPAVGKSFRKLYSLLGEGLDVEVARRFSEWFSSHMSNFGFNWVWREWIPDLSLASHHPKRAFIRRALEYETRLSYHDRVLKTLPPEFQAAEAEAIAAEAPGPLFEYDDPAHPLYEPAQSLLTLIRGRSKADEVVQHAETLRSTISDTPNLTPDSAVRSIAVQCLLHVGARSFSHFLNAIERYLALLRSLSNTADDKADILDAAGRFWIKNSQMVGIVFDKFMQYQIVEPGDVIAWAFRTATGHRLGTNEWDIVKVALDKSIGRVLLTKRKVALLRKEEEDVSARAKAQAAAEEDSQMDVEAEKKDDAVVSDSPALQTSLKALATLTREQRMTFSRALDEFVAVLTKSASPSIGVIGAEAWEGRADWNEEQWQFWEMWGWYRHFCRAYAVHLGTYAATLETVSLGETIGGDVGEAARLVRQTWNAALGREM</sequence>
<dbReference type="PANTHER" id="PTHR12412:SF2">
    <property type="entry name" value="NUCLEAR CAP-BINDING PROTEIN SUBUNIT 1"/>
    <property type="match status" value="1"/>
</dbReference>
<evidence type="ECO:0000259" key="2">
    <source>
        <dbReference type="Pfam" id="PF09088"/>
    </source>
</evidence>
<dbReference type="GO" id="GO:0005634">
    <property type="term" value="C:nucleus"/>
    <property type="evidence" value="ECO:0007669"/>
    <property type="project" value="TreeGrafter"/>
</dbReference>
<dbReference type="InParanoid" id="A0A067LWN8"/>
<dbReference type="Pfam" id="PF09090">
    <property type="entry name" value="MIF4G_like_2"/>
    <property type="match status" value="1"/>
</dbReference>
<feature type="domain" description="MIF4G-like type 2" evidence="3">
    <location>
        <begin position="535"/>
        <end position="821"/>
    </location>
</feature>
<evidence type="ECO:0000256" key="1">
    <source>
        <dbReference type="SAM" id="MobiDB-lite"/>
    </source>
</evidence>
<dbReference type="OrthoDB" id="10252707at2759"/>
<dbReference type="FunCoup" id="A0A067LWN8">
    <property type="interactions" value="719"/>
</dbReference>
<dbReference type="AlphaFoldDB" id="A0A067LWN8"/>
<keyword evidence="5" id="KW-1185">Reference proteome</keyword>
<feature type="domain" description="MIF4G-like type 1" evidence="2">
    <location>
        <begin position="321"/>
        <end position="515"/>
    </location>
</feature>
<dbReference type="GO" id="GO:0000339">
    <property type="term" value="F:RNA cap binding"/>
    <property type="evidence" value="ECO:0007669"/>
    <property type="project" value="InterPro"/>
</dbReference>
<dbReference type="Pfam" id="PF09088">
    <property type="entry name" value="MIF4G_like"/>
    <property type="match status" value="1"/>
</dbReference>
<feature type="region of interest" description="Disordered" evidence="1">
    <location>
        <begin position="365"/>
        <end position="385"/>
    </location>
</feature>
<dbReference type="PANTHER" id="PTHR12412">
    <property type="entry name" value="CAP BINDING PROTEIN"/>
    <property type="match status" value="1"/>
</dbReference>
<gene>
    <name evidence="4" type="ORF">BOTBODRAFT_70220</name>
</gene>
<dbReference type="InterPro" id="IPR015174">
    <property type="entry name" value="MIF4G-like_typ-2"/>
</dbReference>
<dbReference type="STRING" id="930990.A0A067LWN8"/>
<dbReference type="InterPro" id="IPR015172">
    <property type="entry name" value="MIF4G-like_typ-1"/>
</dbReference>